<evidence type="ECO:0000313" key="2">
    <source>
        <dbReference type="Proteomes" id="UP000222678"/>
    </source>
</evidence>
<accession>A0A2L0V134</accession>
<dbReference type="KEGG" id="vg:77936334"/>
<keyword evidence="2" id="KW-1185">Reference proteome</keyword>
<dbReference type="EMBL" id="MF403009">
    <property type="protein sequence ID" value="AUZ95476.1"/>
    <property type="molecule type" value="Genomic_DNA"/>
</dbReference>
<evidence type="ECO:0000313" key="1">
    <source>
        <dbReference type="EMBL" id="AUZ95476.1"/>
    </source>
</evidence>
<reference evidence="1 2" key="1">
    <citation type="submission" date="2017-06" db="EMBL/GenBank/DDBJ databases">
        <authorList>
            <person name="Kim H.J."/>
            <person name="Triplett B.A."/>
        </authorList>
    </citation>
    <scope>NUCLEOTIDE SEQUENCE [LARGE SCALE GENOMIC DNA]</scope>
</reference>
<dbReference type="Proteomes" id="UP000222678">
    <property type="component" value="Genome"/>
</dbReference>
<name>A0A2L0V134_9CAUD</name>
<protein>
    <submittedName>
        <fullName evidence="1">Uncharacterized protein</fullName>
    </submittedName>
</protein>
<sequence>MIRAIYQQPTGLRDPEYYEHEVTVQGFAHGTVENGARLSGTITGMMAICIKDDRFITVPVDHLRVKHPESKL</sequence>
<proteinExistence type="predicted"/>
<dbReference type="GeneID" id="77936334"/>
<organism evidence="1 2">
    <name type="scientific">Agrobacterium phage Atu_ph08</name>
    <dbReference type="NCBI Taxonomy" id="2024265"/>
    <lineage>
        <taxon>Viruses</taxon>
        <taxon>Duplodnaviria</taxon>
        <taxon>Heunggongvirae</taxon>
        <taxon>Uroviricota</taxon>
        <taxon>Caudoviricetes</taxon>
        <taxon>Roslyckyvirus</taxon>
        <taxon>Roslyckyvirus ph08</taxon>
    </lineage>
</organism>
<dbReference type="RefSeq" id="YP_010660339.1">
    <property type="nucleotide sequence ID" value="NC_070876.1"/>
</dbReference>